<dbReference type="PANTHER" id="PTHR30231">
    <property type="entry name" value="DNA POLYMERASE III SUBUNIT EPSILON"/>
    <property type="match status" value="1"/>
</dbReference>
<evidence type="ECO:0000313" key="2">
    <source>
        <dbReference type="EMBL" id="AKU79787.1"/>
    </source>
</evidence>
<dbReference type="GO" id="GO:0008408">
    <property type="term" value="F:3'-5' exonuclease activity"/>
    <property type="evidence" value="ECO:0007669"/>
    <property type="project" value="TreeGrafter"/>
</dbReference>
<dbReference type="AlphaFoldDB" id="A0A0K1P7B0"/>
<dbReference type="EMBL" id="CP012328">
    <property type="protein sequence ID" value="AKU79787.1"/>
    <property type="molecule type" value="Genomic_DNA"/>
</dbReference>
<dbReference type="InterPro" id="IPR012337">
    <property type="entry name" value="RNaseH-like_sf"/>
</dbReference>
<dbReference type="Proteomes" id="UP000067243">
    <property type="component" value="Chromosome"/>
</dbReference>
<dbReference type="GO" id="GO:0003676">
    <property type="term" value="F:nucleic acid binding"/>
    <property type="evidence" value="ECO:0007669"/>
    <property type="project" value="InterPro"/>
</dbReference>
<gene>
    <name evidence="2" type="ORF">STURON_00541</name>
</gene>
<dbReference type="Pfam" id="PF00929">
    <property type="entry name" value="RNase_T"/>
    <property type="match status" value="1"/>
</dbReference>
<dbReference type="RefSeq" id="WP_075048378.1">
    <property type="nucleotide sequence ID" value="NZ_CP012328.1"/>
</dbReference>
<dbReference type="GO" id="GO:0005829">
    <property type="term" value="C:cytosol"/>
    <property type="evidence" value="ECO:0007669"/>
    <property type="project" value="TreeGrafter"/>
</dbReference>
<organism evidence="2 3">
    <name type="scientific">Spiroplasma turonicum</name>
    <dbReference type="NCBI Taxonomy" id="216946"/>
    <lineage>
        <taxon>Bacteria</taxon>
        <taxon>Bacillati</taxon>
        <taxon>Mycoplasmatota</taxon>
        <taxon>Mollicutes</taxon>
        <taxon>Entomoplasmatales</taxon>
        <taxon>Spiroplasmataceae</taxon>
        <taxon>Spiroplasma</taxon>
    </lineage>
</organism>
<proteinExistence type="predicted"/>
<name>A0A0K1P7B0_9MOLU</name>
<dbReference type="SUPFAM" id="SSF53098">
    <property type="entry name" value="Ribonuclease H-like"/>
    <property type="match status" value="1"/>
</dbReference>
<dbReference type="STRING" id="216946.STURO_v1c05390"/>
<dbReference type="PATRIC" id="fig|216946.3.peg.543"/>
<dbReference type="InterPro" id="IPR036397">
    <property type="entry name" value="RNaseH_sf"/>
</dbReference>
<reference evidence="2 3" key="1">
    <citation type="journal article" date="2015" name="Genome Announc.">
        <title>Complete Genome Sequence of Spiroplasma turonicum Strain Tab4cT, a Parasite of a Horse Fly, Haematopota sp. (Diptera: Tabanidae).</title>
        <authorList>
            <person name="Davis R.E."/>
            <person name="Shao J."/>
            <person name="Zhao Y."/>
            <person name="Gasparich G.E."/>
            <person name="Gaynor B.J."/>
            <person name="Donofrio N."/>
        </authorList>
    </citation>
    <scope>NUCLEOTIDE SEQUENCE [LARGE SCALE GENOMIC DNA]</scope>
    <source>
        <strain evidence="2 3">Tab4c</strain>
    </source>
</reference>
<accession>A0A0K1P7B0</accession>
<dbReference type="PANTHER" id="PTHR30231:SF42">
    <property type="entry name" value="EXONUCLEASE"/>
    <property type="match status" value="1"/>
</dbReference>
<dbReference type="InterPro" id="IPR013520">
    <property type="entry name" value="Ribonucl_H"/>
</dbReference>
<evidence type="ECO:0000313" key="3">
    <source>
        <dbReference type="Proteomes" id="UP000067243"/>
    </source>
</evidence>
<evidence type="ECO:0000259" key="1">
    <source>
        <dbReference type="SMART" id="SM00479"/>
    </source>
</evidence>
<dbReference type="KEGG" id="stur:STURON_00541"/>
<keyword evidence="3" id="KW-1185">Reference proteome</keyword>
<protein>
    <recommendedName>
        <fullName evidence="1">Exonuclease domain-containing protein</fullName>
    </recommendedName>
</protein>
<feature type="domain" description="Exonuclease" evidence="1">
    <location>
        <begin position="5"/>
        <end position="171"/>
    </location>
</feature>
<dbReference type="OrthoDB" id="9776650at2"/>
<dbReference type="Gene3D" id="3.30.420.10">
    <property type="entry name" value="Ribonuclease H-like superfamily/Ribonuclease H"/>
    <property type="match status" value="1"/>
</dbReference>
<sequence>MNKPSFIVIDFETANWLQIPCQVGIVTCEEGKITNRYETLISLPKGVSIDYKFTKIHKIRNQDLIGKPNFFELIPEIKSILTKGYTVIAHNAKFDMMVLKKALKLHDIEPFDFNFACSVDVIRSWFPGKFPRHSLKVLAEELGIKFLHHNALADSEATCEVLLKCFDTQEQFENALTYKKKRYRSFYEYCQS</sequence>
<dbReference type="SMART" id="SM00479">
    <property type="entry name" value="EXOIII"/>
    <property type="match status" value="1"/>
</dbReference>